<dbReference type="InterPro" id="IPR011032">
    <property type="entry name" value="GroES-like_sf"/>
</dbReference>
<name>A0A0D1YGI0_9EURO</name>
<dbReference type="GO" id="GO:0016491">
    <property type="term" value="F:oxidoreductase activity"/>
    <property type="evidence" value="ECO:0007669"/>
    <property type="project" value="InterPro"/>
</dbReference>
<keyword evidence="3" id="KW-1185">Reference proteome</keyword>
<dbReference type="InterPro" id="IPR020843">
    <property type="entry name" value="ER"/>
</dbReference>
<feature type="domain" description="Enoyl reductase (ER)" evidence="1">
    <location>
        <begin position="17"/>
        <end position="354"/>
    </location>
</feature>
<evidence type="ECO:0000313" key="2">
    <source>
        <dbReference type="EMBL" id="KIW14101.1"/>
    </source>
</evidence>
<dbReference type="GO" id="GO:0005739">
    <property type="term" value="C:mitochondrion"/>
    <property type="evidence" value="ECO:0007669"/>
    <property type="project" value="TreeGrafter"/>
</dbReference>
<dbReference type="Gene3D" id="3.90.180.10">
    <property type="entry name" value="Medium-chain alcohol dehydrogenases, catalytic domain"/>
    <property type="match status" value="1"/>
</dbReference>
<dbReference type="Pfam" id="PF08240">
    <property type="entry name" value="ADH_N"/>
    <property type="match status" value="1"/>
</dbReference>
<dbReference type="Pfam" id="PF13602">
    <property type="entry name" value="ADH_zinc_N_2"/>
    <property type="match status" value="1"/>
</dbReference>
<dbReference type="RefSeq" id="XP_016234317.1">
    <property type="nucleotide sequence ID" value="XM_016381215.1"/>
</dbReference>
<dbReference type="EMBL" id="KN847496">
    <property type="protein sequence ID" value="KIW14101.1"/>
    <property type="molecule type" value="Genomic_DNA"/>
</dbReference>
<reference evidence="2 3" key="1">
    <citation type="submission" date="2015-01" db="EMBL/GenBank/DDBJ databases">
        <title>The Genome Sequence of Exophiala spinifera CBS89968.</title>
        <authorList>
            <consortium name="The Broad Institute Genomics Platform"/>
            <person name="Cuomo C."/>
            <person name="de Hoog S."/>
            <person name="Gorbushina A."/>
            <person name="Stielow B."/>
            <person name="Teixiera M."/>
            <person name="Abouelleil A."/>
            <person name="Chapman S.B."/>
            <person name="Priest M."/>
            <person name="Young S.K."/>
            <person name="Wortman J."/>
            <person name="Nusbaum C."/>
            <person name="Birren B."/>
        </authorList>
    </citation>
    <scope>NUCLEOTIDE SEQUENCE [LARGE SCALE GENOMIC DNA]</scope>
    <source>
        <strain evidence="2 3">CBS 89968</strain>
    </source>
</reference>
<organism evidence="2 3">
    <name type="scientific">Exophiala spinifera</name>
    <dbReference type="NCBI Taxonomy" id="91928"/>
    <lineage>
        <taxon>Eukaryota</taxon>
        <taxon>Fungi</taxon>
        <taxon>Dikarya</taxon>
        <taxon>Ascomycota</taxon>
        <taxon>Pezizomycotina</taxon>
        <taxon>Eurotiomycetes</taxon>
        <taxon>Chaetothyriomycetidae</taxon>
        <taxon>Chaetothyriales</taxon>
        <taxon>Herpotrichiellaceae</taxon>
        <taxon>Exophiala</taxon>
    </lineage>
</organism>
<dbReference type="HOGENOM" id="CLU_026673_3_3_1"/>
<accession>A0A0D1YGI0</accession>
<dbReference type="SMART" id="SM00829">
    <property type="entry name" value="PKS_ER"/>
    <property type="match status" value="1"/>
</dbReference>
<dbReference type="OrthoDB" id="3509362at2759"/>
<dbReference type="Proteomes" id="UP000053328">
    <property type="component" value="Unassembled WGS sequence"/>
</dbReference>
<sequence>MRGWIFTSRGRPSQVLKLRDDLRKPTTEMLGPNDALVKISCVSAFQGFAALMGIIPHFNDNPWIPGSDFSGVIEAVGSDVRHLKAGDAVFGSPNPRDYLKGGEKYNGVLVEYAVIPADQVVRKPANISFEEASGVAGNGCTALQFCELAGLKQGDRVLITAGSSGLGSTTIQIVRSFVGKEGTIVSTCSAANIELVKGLGADEVIDYTAHPRLGDCCAERFATLPFDAIIDNAGTDDSLWFKCARYLKPDGIFIPGGKMDVIHKSGGVLNSVSGILSFVLMSQLRKRWPVVLGGIPRRYVFHSGNIDPESLRKVPDLMETGMLRGLVDSEWAMGDAIKAYERVATGRARGKVVIHVQDV</sequence>
<dbReference type="SUPFAM" id="SSF50129">
    <property type="entry name" value="GroES-like"/>
    <property type="match status" value="1"/>
</dbReference>
<dbReference type="PANTHER" id="PTHR11695:SF294">
    <property type="entry name" value="RETICULON-4-INTERACTING PROTEIN 1, MITOCHONDRIAL"/>
    <property type="match status" value="1"/>
</dbReference>
<dbReference type="GeneID" id="27333965"/>
<dbReference type="VEuPathDB" id="FungiDB:PV08_06882"/>
<dbReference type="Gene3D" id="3.40.50.720">
    <property type="entry name" value="NAD(P)-binding Rossmann-like Domain"/>
    <property type="match status" value="1"/>
</dbReference>
<protein>
    <recommendedName>
        <fullName evidence="1">Enoyl reductase (ER) domain-containing protein</fullName>
    </recommendedName>
</protein>
<evidence type="ECO:0000313" key="3">
    <source>
        <dbReference type="Proteomes" id="UP000053328"/>
    </source>
</evidence>
<dbReference type="AlphaFoldDB" id="A0A0D1YGI0"/>
<dbReference type="CDD" id="cd08267">
    <property type="entry name" value="MDR1"/>
    <property type="match status" value="1"/>
</dbReference>
<proteinExistence type="predicted"/>
<evidence type="ECO:0000259" key="1">
    <source>
        <dbReference type="SMART" id="SM00829"/>
    </source>
</evidence>
<dbReference type="InterPro" id="IPR050700">
    <property type="entry name" value="YIM1/Zinc_Alcohol_DH_Fams"/>
</dbReference>
<dbReference type="SUPFAM" id="SSF51735">
    <property type="entry name" value="NAD(P)-binding Rossmann-fold domains"/>
    <property type="match status" value="1"/>
</dbReference>
<dbReference type="InterPro" id="IPR036291">
    <property type="entry name" value="NAD(P)-bd_dom_sf"/>
</dbReference>
<dbReference type="InterPro" id="IPR013154">
    <property type="entry name" value="ADH-like_N"/>
</dbReference>
<dbReference type="PANTHER" id="PTHR11695">
    <property type="entry name" value="ALCOHOL DEHYDROGENASE RELATED"/>
    <property type="match status" value="1"/>
</dbReference>
<gene>
    <name evidence="2" type="ORF">PV08_06882</name>
</gene>
<dbReference type="STRING" id="91928.A0A0D1YGI0"/>